<comment type="subunit">
    <text evidence="1">Component of the Mediator complex.</text>
</comment>
<accession>A0A1E4TFC0</accession>
<dbReference type="GO" id="GO:0003712">
    <property type="term" value="F:transcription coregulator activity"/>
    <property type="evidence" value="ECO:0007669"/>
    <property type="project" value="InterPro"/>
</dbReference>
<comment type="function">
    <text evidence="1">Component of the Mediator complex, a coactivator involved in the regulated transcription of nearly all RNA polymerase II-dependent genes. Mediator functions as a bridge to convey information from gene-specific regulatory proteins to the basal RNA polymerase II transcription machinery. Mediator is recruited to promoters by direct interactions with regulatory proteins and serves as a scaffold for the assembly of a functional preinitiation complex with RNA polymerase II and the general transcription factors.</text>
</comment>
<dbReference type="Pfam" id="PF09637">
    <property type="entry name" value="Med18"/>
    <property type="match status" value="1"/>
</dbReference>
<comment type="similarity">
    <text evidence="1">Belongs to the Mediator complex subunit 18 family.</text>
</comment>
<keyword evidence="1" id="KW-0805">Transcription regulation</keyword>
<evidence type="ECO:0000256" key="1">
    <source>
        <dbReference type="RuleBase" id="RU364150"/>
    </source>
</evidence>
<evidence type="ECO:0000313" key="2">
    <source>
        <dbReference type="EMBL" id="ODV90471.1"/>
    </source>
</evidence>
<gene>
    <name evidence="1" type="primary">MED18</name>
    <name evidence="2" type="ORF">CANCADRAFT_44125</name>
</gene>
<dbReference type="AlphaFoldDB" id="A0A1E4TFC0"/>
<dbReference type="Gene3D" id="2.40.320.10">
    <property type="entry name" value="Hypothetical Protein Pfu-838710-001"/>
    <property type="match status" value="1"/>
</dbReference>
<keyword evidence="1" id="KW-0010">Activator</keyword>
<dbReference type="GO" id="GO:0006357">
    <property type="term" value="P:regulation of transcription by RNA polymerase II"/>
    <property type="evidence" value="ECO:0007669"/>
    <property type="project" value="InterPro"/>
</dbReference>
<keyword evidence="3" id="KW-1185">Reference proteome</keyword>
<evidence type="ECO:0000313" key="3">
    <source>
        <dbReference type="Proteomes" id="UP000095023"/>
    </source>
</evidence>
<organism evidence="2 3">
    <name type="scientific">Tortispora caseinolytica NRRL Y-17796</name>
    <dbReference type="NCBI Taxonomy" id="767744"/>
    <lineage>
        <taxon>Eukaryota</taxon>
        <taxon>Fungi</taxon>
        <taxon>Dikarya</taxon>
        <taxon>Ascomycota</taxon>
        <taxon>Saccharomycotina</taxon>
        <taxon>Trigonopsidomycetes</taxon>
        <taxon>Trigonopsidales</taxon>
        <taxon>Trigonopsidaceae</taxon>
        <taxon>Tortispora</taxon>
    </lineage>
</organism>
<name>A0A1E4TFC0_9ASCO</name>
<dbReference type="OrthoDB" id="5348092at2759"/>
<dbReference type="EMBL" id="KV453842">
    <property type="protein sequence ID" value="ODV90471.1"/>
    <property type="molecule type" value="Genomic_DNA"/>
</dbReference>
<dbReference type="GO" id="GO:0016592">
    <property type="term" value="C:mediator complex"/>
    <property type="evidence" value="ECO:0007669"/>
    <property type="project" value="InterPro"/>
</dbReference>
<sequence length="235" mass="25987">MVQVISLQGSIPSPKAALAFQAFCSLTGDTSPATELLHRTVHVPKQANKKQASTTPQFKLVVEAPLRSRDPWGFEKASTETIRSHNWSIIARDVPETTTSKQAPVVVSYSEQTSKLGWRSDARQTLQLLGYKPALDYRVERVLFVYRSASANAVPIVLRVFRLLAPRDIASPDSDWQLLDPSGTWIVDASVTVENVTDRSAVAAATNALRRLATELKPVVELCVTDRTAFDMRVR</sequence>
<dbReference type="Proteomes" id="UP000095023">
    <property type="component" value="Unassembled WGS sequence"/>
</dbReference>
<keyword evidence="1" id="KW-0539">Nucleus</keyword>
<keyword evidence="1" id="KW-0804">Transcription</keyword>
<comment type="subcellular location">
    <subcellularLocation>
        <location evidence="1">Nucleus</location>
    </subcellularLocation>
</comment>
<dbReference type="InterPro" id="IPR019095">
    <property type="entry name" value="Mediator_Med18"/>
</dbReference>
<proteinExistence type="inferred from homology"/>
<protein>
    <recommendedName>
        <fullName evidence="1">Mediator of RNA polymerase II transcription subunit 18</fullName>
    </recommendedName>
    <alternativeName>
        <fullName evidence="1">Mediator complex subunit 18</fullName>
    </alternativeName>
</protein>
<reference evidence="3" key="1">
    <citation type="submission" date="2016-02" db="EMBL/GenBank/DDBJ databases">
        <title>Comparative genomics of biotechnologically important yeasts.</title>
        <authorList>
            <consortium name="DOE Joint Genome Institute"/>
            <person name="Riley R."/>
            <person name="Haridas S."/>
            <person name="Wolfe K.H."/>
            <person name="Lopes M.R."/>
            <person name="Hittinger C.T."/>
            <person name="Goker M."/>
            <person name="Salamov A."/>
            <person name="Wisecaver J."/>
            <person name="Long T.M."/>
            <person name="Aerts A.L."/>
            <person name="Barry K."/>
            <person name="Choi C."/>
            <person name="Clum A."/>
            <person name="Coughlan A.Y."/>
            <person name="Deshpande S."/>
            <person name="Douglass A.P."/>
            <person name="Hanson S.J."/>
            <person name="Klenk H.-P."/>
            <person name="Labutti K."/>
            <person name="Lapidus A."/>
            <person name="Lindquist E."/>
            <person name="Lipzen A."/>
            <person name="Meier-Kolthoff J.P."/>
            <person name="Ohm R.A."/>
            <person name="Otillar R.P."/>
            <person name="Pangilinan J."/>
            <person name="Peng Y."/>
            <person name="Rokas A."/>
            <person name="Rosa C.A."/>
            <person name="Scheuner C."/>
            <person name="Sibirny A.A."/>
            <person name="Slot J.C."/>
            <person name="Stielow J.B."/>
            <person name="Sun H."/>
            <person name="Kurtzman C.P."/>
            <person name="Blackwell M."/>
            <person name="Jeffries T.W."/>
            <person name="Grigoriev I.V."/>
        </authorList>
    </citation>
    <scope>NUCLEOTIDE SEQUENCE [LARGE SCALE GENOMIC DNA]</scope>
    <source>
        <strain evidence="3">NRRL Y-17796</strain>
    </source>
</reference>